<dbReference type="EMBL" id="ACPB03016626">
    <property type="status" value="NOT_ANNOTATED_CDS"/>
    <property type="molecule type" value="Genomic_DNA"/>
</dbReference>
<dbReference type="VEuPathDB" id="VectorBase:RPRC005684"/>
<dbReference type="HOGENOM" id="CLU_3299964_0_0_1"/>
<dbReference type="Proteomes" id="UP000015103">
    <property type="component" value="Unassembled WGS sequence"/>
</dbReference>
<organism evidence="1 2">
    <name type="scientific">Rhodnius prolixus</name>
    <name type="common">Triatomid bug</name>
    <dbReference type="NCBI Taxonomy" id="13249"/>
    <lineage>
        <taxon>Eukaryota</taxon>
        <taxon>Metazoa</taxon>
        <taxon>Ecdysozoa</taxon>
        <taxon>Arthropoda</taxon>
        <taxon>Hexapoda</taxon>
        <taxon>Insecta</taxon>
        <taxon>Pterygota</taxon>
        <taxon>Neoptera</taxon>
        <taxon>Paraneoptera</taxon>
        <taxon>Hemiptera</taxon>
        <taxon>Heteroptera</taxon>
        <taxon>Panheteroptera</taxon>
        <taxon>Cimicomorpha</taxon>
        <taxon>Reduviidae</taxon>
        <taxon>Triatominae</taxon>
        <taxon>Rhodnius</taxon>
    </lineage>
</organism>
<sequence>MAYLYSLYLVLISKLGLMAAESGDETFPNKEEEEEDSSDN</sequence>
<evidence type="ECO:0000313" key="2">
    <source>
        <dbReference type="Proteomes" id="UP000015103"/>
    </source>
</evidence>
<evidence type="ECO:0000313" key="1">
    <source>
        <dbReference type="EnsemblMetazoa" id="RPRC005684-PA"/>
    </source>
</evidence>
<protein>
    <submittedName>
        <fullName evidence="1">Uncharacterized protein</fullName>
    </submittedName>
</protein>
<dbReference type="AlphaFoldDB" id="T1HNR0"/>
<dbReference type="InParanoid" id="T1HNR0"/>
<accession>T1HNR0</accession>
<proteinExistence type="predicted"/>
<reference evidence="1" key="1">
    <citation type="submission" date="2015-05" db="UniProtKB">
        <authorList>
            <consortium name="EnsemblMetazoa"/>
        </authorList>
    </citation>
    <scope>IDENTIFICATION</scope>
</reference>
<dbReference type="EnsemblMetazoa" id="RPRC005684-RA">
    <property type="protein sequence ID" value="RPRC005684-PA"/>
    <property type="gene ID" value="RPRC005684"/>
</dbReference>
<keyword evidence="2" id="KW-1185">Reference proteome</keyword>
<name>T1HNR0_RHOPR</name>